<dbReference type="RefSeq" id="WP_185691410.1">
    <property type="nucleotide sequence ID" value="NZ_JACHVA010000033.1"/>
</dbReference>
<keyword evidence="2" id="KW-0963">Cytoplasm</keyword>
<dbReference type="PANTHER" id="PTHR33449">
    <property type="entry name" value="NUCLEOID-ASSOCIATED PROTEIN YBAB"/>
    <property type="match status" value="1"/>
</dbReference>
<protein>
    <recommendedName>
        <fullName evidence="2">Nucleoid-associated protein H5P30_02625</fullName>
    </recommendedName>
</protein>
<feature type="region of interest" description="Disordered" evidence="4">
    <location>
        <begin position="78"/>
        <end position="102"/>
    </location>
</feature>
<reference evidence="5 6" key="1">
    <citation type="submission" date="2020-07" db="EMBL/GenBank/DDBJ databases">
        <authorList>
            <person name="Feng X."/>
        </authorList>
    </citation>
    <scope>NUCLEOTIDE SEQUENCE [LARGE SCALE GENOMIC DNA]</scope>
    <source>
        <strain evidence="5 6">JCM14086</strain>
    </source>
</reference>
<keyword evidence="6" id="KW-1185">Reference proteome</keyword>
<keyword evidence="1 2" id="KW-0238">DNA-binding</keyword>
<dbReference type="EMBL" id="JACHVA010000033">
    <property type="protein sequence ID" value="MBC2600670.1"/>
    <property type="molecule type" value="Genomic_DNA"/>
</dbReference>
<dbReference type="GO" id="GO:0043590">
    <property type="term" value="C:bacterial nucleoid"/>
    <property type="evidence" value="ECO:0007669"/>
    <property type="project" value="UniProtKB-UniRule"/>
</dbReference>
<dbReference type="Gene3D" id="3.30.1310.10">
    <property type="entry name" value="Nucleoid-associated protein YbaB-like domain"/>
    <property type="match status" value="1"/>
</dbReference>
<evidence type="ECO:0000256" key="2">
    <source>
        <dbReference type="HAMAP-Rule" id="MF_00274"/>
    </source>
</evidence>
<comment type="similarity">
    <text evidence="2">Belongs to the YbaB/EbfC family.</text>
</comment>
<gene>
    <name evidence="5" type="ORF">H5P30_02625</name>
</gene>
<dbReference type="GO" id="GO:0005829">
    <property type="term" value="C:cytosol"/>
    <property type="evidence" value="ECO:0007669"/>
    <property type="project" value="TreeGrafter"/>
</dbReference>
<comment type="subunit">
    <text evidence="2">Homodimer.</text>
</comment>
<organism evidence="5 6">
    <name type="scientific">Puniceicoccus vermicola</name>
    <dbReference type="NCBI Taxonomy" id="388746"/>
    <lineage>
        <taxon>Bacteria</taxon>
        <taxon>Pseudomonadati</taxon>
        <taxon>Verrucomicrobiota</taxon>
        <taxon>Opitutia</taxon>
        <taxon>Puniceicoccales</taxon>
        <taxon>Puniceicoccaceae</taxon>
        <taxon>Puniceicoccus</taxon>
    </lineage>
</organism>
<evidence type="ECO:0000256" key="1">
    <source>
        <dbReference type="ARBA" id="ARBA00023125"/>
    </source>
</evidence>
<evidence type="ECO:0000256" key="4">
    <source>
        <dbReference type="SAM" id="MobiDB-lite"/>
    </source>
</evidence>
<comment type="function">
    <text evidence="2">Binds to DNA and alters its conformation. May be involved in regulation of gene expression, nucleoid organization and DNA protection.</text>
</comment>
<dbReference type="GO" id="GO:0003677">
    <property type="term" value="F:DNA binding"/>
    <property type="evidence" value="ECO:0007669"/>
    <property type="project" value="UniProtKB-UniRule"/>
</dbReference>
<dbReference type="Pfam" id="PF02575">
    <property type="entry name" value="YbaB_DNA_bd"/>
    <property type="match status" value="1"/>
</dbReference>
<dbReference type="PANTHER" id="PTHR33449:SF1">
    <property type="entry name" value="NUCLEOID-ASSOCIATED PROTEIN YBAB"/>
    <property type="match status" value="1"/>
</dbReference>
<dbReference type="InterPro" id="IPR036894">
    <property type="entry name" value="YbaB-like_sf"/>
</dbReference>
<dbReference type="AlphaFoldDB" id="A0A7X1AVA5"/>
<dbReference type="SUPFAM" id="SSF82607">
    <property type="entry name" value="YbaB-like"/>
    <property type="match status" value="1"/>
</dbReference>
<proteinExistence type="inferred from homology"/>
<keyword evidence="3" id="KW-0175">Coiled coil</keyword>
<sequence length="102" mass="10981">MAGVGKLLKQAAKMQKQMEAMQEELAEKVIEVSSGGGAVTVKINGQGIVQDVDFDPEFLKEEVSFVRETLLEAIQEAQEKAKSESDEAMSSISGGMNFPGLM</sequence>
<dbReference type="Proteomes" id="UP000525652">
    <property type="component" value="Unassembled WGS sequence"/>
</dbReference>
<name>A0A7X1AVA5_9BACT</name>
<evidence type="ECO:0000256" key="3">
    <source>
        <dbReference type="SAM" id="Coils"/>
    </source>
</evidence>
<dbReference type="PIRSF" id="PIRSF004555">
    <property type="entry name" value="UCP004555"/>
    <property type="match status" value="1"/>
</dbReference>
<dbReference type="HAMAP" id="MF_00274">
    <property type="entry name" value="DNA_YbaB_EbfC"/>
    <property type="match status" value="1"/>
</dbReference>
<evidence type="ECO:0000313" key="5">
    <source>
        <dbReference type="EMBL" id="MBC2600670.1"/>
    </source>
</evidence>
<comment type="subcellular location">
    <subcellularLocation>
        <location evidence="2">Cytoplasm</location>
        <location evidence="2">Nucleoid</location>
    </subcellularLocation>
</comment>
<feature type="coiled-coil region" evidence="3">
    <location>
        <begin position="4"/>
        <end position="31"/>
    </location>
</feature>
<evidence type="ECO:0000313" key="6">
    <source>
        <dbReference type="Proteomes" id="UP000525652"/>
    </source>
</evidence>
<dbReference type="NCBIfam" id="TIGR00103">
    <property type="entry name" value="DNA_YbaB_EbfC"/>
    <property type="match status" value="1"/>
</dbReference>
<dbReference type="InterPro" id="IPR004401">
    <property type="entry name" value="YbaB/EbfC"/>
</dbReference>
<accession>A0A7X1AVA5</accession>
<comment type="caution">
    <text evidence="5">The sequence shown here is derived from an EMBL/GenBank/DDBJ whole genome shotgun (WGS) entry which is preliminary data.</text>
</comment>